<reference evidence="2 3" key="1">
    <citation type="submission" date="2019-05" db="EMBL/GenBank/DDBJ databases">
        <title>Another draft genome of Portunus trituberculatus and its Hox gene families provides insights of decapod evolution.</title>
        <authorList>
            <person name="Jeong J.-H."/>
            <person name="Song I."/>
            <person name="Kim S."/>
            <person name="Choi T."/>
            <person name="Kim D."/>
            <person name="Ryu S."/>
            <person name="Kim W."/>
        </authorList>
    </citation>
    <scope>NUCLEOTIDE SEQUENCE [LARGE SCALE GENOMIC DNA]</scope>
    <source>
        <tissue evidence="2">Muscle</tissue>
    </source>
</reference>
<evidence type="ECO:0000256" key="1">
    <source>
        <dbReference type="SAM" id="SignalP"/>
    </source>
</evidence>
<organism evidence="2 3">
    <name type="scientific">Portunus trituberculatus</name>
    <name type="common">Swimming crab</name>
    <name type="synonym">Neptunus trituberculatus</name>
    <dbReference type="NCBI Taxonomy" id="210409"/>
    <lineage>
        <taxon>Eukaryota</taxon>
        <taxon>Metazoa</taxon>
        <taxon>Ecdysozoa</taxon>
        <taxon>Arthropoda</taxon>
        <taxon>Crustacea</taxon>
        <taxon>Multicrustacea</taxon>
        <taxon>Malacostraca</taxon>
        <taxon>Eumalacostraca</taxon>
        <taxon>Eucarida</taxon>
        <taxon>Decapoda</taxon>
        <taxon>Pleocyemata</taxon>
        <taxon>Brachyura</taxon>
        <taxon>Eubrachyura</taxon>
        <taxon>Portunoidea</taxon>
        <taxon>Portunidae</taxon>
        <taxon>Portuninae</taxon>
        <taxon>Portunus</taxon>
    </lineage>
</organism>
<accession>A0A5B7E2A7</accession>
<sequence length="84" mass="9633">MDEDDRWKQTAWIRWVTVTATLMTDAASTHCCLPQWTPPHHSKTLCHQTHPTLQIFGKTGGYLFISFGVTDGSEQAWHLLHQMP</sequence>
<name>A0A5B7E2A7_PORTR</name>
<dbReference type="AlphaFoldDB" id="A0A5B7E2A7"/>
<gene>
    <name evidence="2" type="ORF">E2C01_020531</name>
</gene>
<dbReference type="EMBL" id="VSRR010001732">
    <property type="protein sequence ID" value="MPC27363.1"/>
    <property type="molecule type" value="Genomic_DNA"/>
</dbReference>
<comment type="caution">
    <text evidence="2">The sequence shown here is derived from an EMBL/GenBank/DDBJ whole genome shotgun (WGS) entry which is preliminary data.</text>
</comment>
<evidence type="ECO:0000313" key="3">
    <source>
        <dbReference type="Proteomes" id="UP000324222"/>
    </source>
</evidence>
<feature type="chain" id="PRO_5022826999" evidence="1">
    <location>
        <begin position="29"/>
        <end position="84"/>
    </location>
</feature>
<feature type="signal peptide" evidence="1">
    <location>
        <begin position="1"/>
        <end position="28"/>
    </location>
</feature>
<dbReference type="Proteomes" id="UP000324222">
    <property type="component" value="Unassembled WGS sequence"/>
</dbReference>
<evidence type="ECO:0000313" key="2">
    <source>
        <dbReference type="EMBL" id="MPC27363.1"/>
    </source>
</evidence>
<protein>
    <submittedName>
        <fullName evidence="2">Uncharacterized protein</fullName>
    </submittedName>
</protein>
<keyword evidence="3" id="KW-1185">Reference proteome</keyword>
<proteinExistence type="predicted"/>
<keyword evidence="1" id="KW-0732">Signal</keyword>